<dbReference type="GO" id="GO:0017038">
    <property type="term" value="P:protein import"/>
    <property type="evidence" value="ECO:0007669"/>
    <property type="project" value="TreeGrafter"/>
</dbReference>
<evidence type="ECO:0000256" key="2">
    <source>
        <dbReference type="ARBA" id="ARBA00022448"/>
    </source>
</evidence>
<sequence>MAGRHSSTAMGFLTFAALTACLAVPAFAQNATAPTDGSGAVTVESAPVIGDSIEQPSAPSASGGTPAAPRTTDDAAPAAPAASDLPAEPSAPASGTDTQAAPGSVAENATSAEIDPETAPADGAAPVAAEDATPPTEAQPSVPEAPQTLTGMVSDASDRGMEFLINGGPAIWAIAALSVVTVALILWKVWRLVLEGAWSRRTSRRAVAAWEQGEAAVAIATVRDRKGVRSRMVHAAMRARLTLEEDAAREETARVAKRLLGAQGSALRALELISTIAPLLGLLGTVMGMISAFQALQAAGSNADPSLLAGGIWEALLTTAAGMAVAIPASAALTWFEAVVERLRQDLEDLAARIFIADLPGEGMGAGDTLSKLAAQ</sequence>
<reference evidence="13 14" key="1">
    <citation type="submission" date="2020-08" db="EMBL/GenBank/DDBJ databases">
        <title>Genome sequence of Rhodobacteraceae bacterium Lw-13e.</title>
        <authorList>
            <person name="Poehlein A."/>
            <person name="Wolter L."/>
            <person name="Daniel R."/>
            <person name="Brinkhoff T."/>
        </authorList>
    </citation>
    <scope>NUCLEOTIDE SEQUENCE [LARGE SCALE GENOMIC DNA]</scope>
    <source>
        <strain evidence="13 14">Lw-13e</strain>
    </source>
</reference>
<keyword evidence="3" id="KW-1003">Cell membrane</keyword>
<evidence type="ECO:0000256" key="7">
    <source>
        <dbReference type="ARBA" id="ARBA00023136"/>
    </source>
</evidence>
<dbReference type="Proteomes" id="UP000283786">
    <property type="component" value="Chromosome"/>
</dbReference>
<organism evidence="13 14">
    <name type="scientific">Pseudooceanicola algae</name>
    <dbReference type="NCBI Taxonomy" id="1537215"/>
    <lineage>
        <taxon>Bacteria</taxon>
        <taxon>Pseudomonadati</taxon>
        <taxon>Pseudomonadota</taxon>
        <taxon>Alphaproteobacteria</taxon>
        <taxon>Rhodobacterales</taxon>
        <taxon>Paracoccaceae</taxon>
        <taxon>Pseudooceanicola</taxon>
    </lineage>
</organism>
<evidence type="ECO:0000256" key="9">
    <source>
        <dbReference type="SAM" id="MobiDB-lite"/>
    </source>
</evidence>
<dbReference type="AlphaFoldDB" id="A0A418SGW0"/>
<feature type="transmembrane region" description="Helical" evidence="10">
    <location>
        <begin position="170"/>
        <end position="190"/>
    </location>
</feature>
<feature type="region of interest" description="Disordered" evidence="9">
    <location>
        <begin position="51"/>
        <end position="152"/>
    </location>
</feature>
<keyword evidence="2 8" id="KW-0813">Transport</keyword>
<keyword evidence="6 10" id="KW-1133">Transmembrane helix</keyword>
<feature type="compositionally biased region" description="Polar residues" evidence="9">
    <location>
        <begin position="95"/>
        <end position="111"/>
    </location>
</feature>
<dbReference type="RefSeq" id="WP_231388561.1">
    <property type="nucleotide sequence ID" value="NZ_CP060436.1"/>
</dbReference>
<protein>
    <submittedName>
        <fullName evidence="13">Tol-Pal system protein TolQ</fullName>
    </submittedName>
</protein>
<keyword evidence="4 10" id="KW-0812">Transmembrane</keyword>
<dbReference type="Pfam" id="PF01618">
    <property type="entry name" value="MotA_ExbB"/>
    <property type="match status" value="1"/>
</dbReference>
<feature type="transmembrane region" description="Helical" evidence="10">
    <location>
        <begin position="272"/>
        <end position="295"/>
    </location>
</feature>
<dbReference type="KEGG" id="palw:PSAL_000460"/>
<comment type="similarity">
    <text evidence="8">Belongs to the exbB/tolQ family.</text>
</comment>
<dbReference type="InterPro" id="IPR002898">
    <property type="entry name" value="MotA_ExbB_proton_chnl"/>
</dbReference>
<evidence type="ECO:0000256" key="8">
    <source>
        <dbReference type="RuleBase" id="RU004057"/>
    </source>
</evidence>
<keyword evidence="7 10" id="KW-0472">Membrane</keyword>
<dbReference type="InterPro" id="IPR050790">
    <property type="entry name" value="ExbB/TolQ_transport"/>
</dbReference>
<comment type="subcellular location">
    <subcellularLocation>
        <location evidence="1">Cell membrane</location>
        <topology evidence="1">Multi-pass membrane protein</topology>
    </subcellularLocation>
    <subcellularLocation>
        <location evidence="8">Membrane</location>
        <topology evidence="8">Multi-pass membrane protein</topology>
    </subcellularLocation>
</comment>
<evidence type="ECO:0000256" key="3">
    <source>
        <dbReference type="ARBA" id="ARBA00022475"/>
    </source>
</evidence>
<dbReference type="PROSITE" id="PS51257">
    <property type="entry name" value="PROKAR_LIPOPROTEIN"/>
    <property type="match status" value="1"/>
</dbReference>
<name>A0A418SGW0_9RHOB</name>
<dbReference type="GO" id="GO:0005886">
    <property type="term" value="C:plasma membrane"/>
    <property type="evidence" value="ECO:0007669"/>
    <property type="project" value="UniProtKB-SubCell"/>
</dbReference>
<feature type="compositionally biased region" description="Low complexity" evidence="9">
    <location>
        <begin position="56"/>
        <end position="94"/>
    </location>
</feature>
<feature type="chain" id="PRO_5043814646" evidence="11">
    <location>
        <begin position="29"/>
        <end position="376"/>
    </location>
</feature>
<evidence type="ECO:0000256" key="10">
    <source>
        <dbReference type="SAM" id="Phobius"/>
    </source>
</evidence>
<proteinExistence type="inferred from homology"/>
<evidence type="ECO:0000256" key="1">
    <source>
        <dbReference type="ARBA" id="ARBA00004651"/>
    </source>
</evidence>
<keyword evidence="5 8" id="KW-0653">Protein transport</keyword>
<evidence type="ECO:0000313" key="13">
    <source>
        <dbReference type="EMBL" id="QPM88844.1"/>
    </source>
</evidence>
<gene>
    <name evidence="13" type="primary">tolQ_1</name>
    <name evidence="13" type="ORF">PSAL_000460</name>
</gene>
<feature type="domain" description="MotA/TolQ/ExbB proton channel" evidence="12">
    <location>
        <begin position="229"/>
        <end position="348"/>
    </location>
</feature>
<evidence type="ECO:0000259" key="12">
    <source>
        <dbReference type="Pfam" id="PF01618"/>
    </source>
</evidence>
<keyword evidence="11" id="KW-0732">Signal</keyword>
<dbReference type="PANTHER" id="PTHR30625">
    <property type="entry name" value="PROTEIN TOLQ"/>
    <property type="match status" value="1"/>
</dbReference>
<evidence type="ECO:0000256" key="5">
    <source>
        <dbReference type="ARBA" id="ARBA00022927"/>
    </source>
</evidence>
<evidence type="ECO:0000256" key="6">
    <source>
        <dbReference type="ARBA" id="ARBA00022989"/>
    </source>
</evidence>
<keyword evidence="14" id="KW-1185">Reference proteome</keyword>
<feature type="compositionally biased region" description="Low complexity" evidence="9">
    <location>
        <begin position="117"/>
        <end position="138"/>
    </location>
</feature>
<dbReference type="EMBL" id="CP060436">
    <property type="protein sequence ID" value="QPM88844.1"/>
    <property type="molecule type" value="Genomic_DNA"/>
</dbReference>
<accession>A0A418SGW0</accession>
<dbReference type="PANTHER" id="PTHR30625:SF15">
    <property type="entry name" value="BIOPOLYMER TRANSPORT PROTEIN EXBB"/>
    <property type="match status" value="1"/>
</dbReference>
<feature type="signal peptide" evidence="11">
    <location>
        <begin position="1"/>
        <end position="28"/>
    </location>
</feature>
<feature type="transmembrane region" description="Helical" evidence="10">
    <location>
        <begin position="315"/>
        <end position="336"/>
    </location>
</feature>
<evidence type="ECO:0000256" key="11">
    <source>
        <dbReference type="SAM" id="SignalP"/>
    </source>
</evidence>
<evidence type="ECO:0000256" key="4">
    <source>
        <dbReference type="ARBA" id="ARBA00022692"/>
    </source>
</evidence>
<evidence type="ECO:0000313" key="14">
    <source>
        <dbReference type="Proteomes" id="UP000283786"/>
    </source>
</evidence>